<evidence type="ECO:0000313" key="1">
    <source>
        <dbReference type="EMBL" id="CAH1435404.1"/>
    </source>
</evidence>
<keyword evidence="2" id="KW-1185">Reference proteome</keyword>
<comment type="caution">
    <text evidence="1">The sequence shown here is derived from an EMBL/GenBank/DDBJ whole genome shotgun (WGS) entry which is preliminary data.</text>
</comment>
<gene>
    <name evidence="1" type="ORF">LVIROSA_LOCUS21852</name>
</gene>
<sequence length="109" mass="12894">MHLTNRVDHEKRDMEIDDLQTPDQVVDEMEVTVSDGKREMYEIYLEHLSNESTEEMEIYLSIMSDVVGGYENAIQVLVGNKHDMNNCFLVNLTRSYNEEEGRQMRSFWK</sequence>
<dbReference type="EMBL" id="CAKMRJ010004445">
    <property type="protein sequence ID" value="CAH1435404.1"/>
    <property type="molecule type" value="Genomic_DNA"/>
</dbReference>
<dbReference type="AlphaFoldDB" id="A0AAU9NAS9"/>
<protein>
    <submittedName>
        <fullName evidence="1">Uncharacterized protein</fullName>
    </submittedName>
</protein>
<accession>A0AAU9NAS9</accession>
<dbReference type="Proteomes" id="UP001157418">
    <property type="component" value="Unassembled WGS sequence"/>
</dbReference>
<name>A0AAU9NAS9_9ASTR</name>
<organism evidence="1 2">
    <name type="scientific">Lactuca virosa</name>
    <dbReference type="NCBI Taxonomy" id="75947"/>
    <lineage>
        <taxon>Eukaryota</taxon>
        <taxon>Viridiplantae</taxon>
        <taxon>Streptophyta</taxon>
        <taxon>Embryophyta</taxon>
        <taxon>Tracheophyta</taxon>
        <taxon>Spermatophyta</taxon>
        <taxon>Magnoliopsida</taxon>
        <taxon>eudicotyledons</taxon>
        <taxon>Gunneridae</taxon>
        <taxon>Pentapetalae</taxon>
        <taxon>asterids</taxon>
        <taxon>campanulids</taxon>
        <taxon>Asterales</taxon>
        <taxon>Asteraceae</taxon>
        <taxon>Cichorioideae</taxon>
        <taxon>Cichorieae</taxon>
        <taxon>Lactucinae</taxon>
        <taxon>Lactuca</taxon>
    </lineage>
</organism>
<proteinExistence type="predicted"/>
<evidence type="ECO:0000313" key="2">
    <source>
        <dbReference type="Proteomes" id="UP001157418"/>
    </source>
</evidence>
<reference evidence="1 2" key="1">
    <citation type="submission" date="2022-01" db="EMBL/GenBank/DDBJ databases">
        <authorList>
            <person name="Xiong W."/>
            <person name="Schranz E."/>
        </authorList>
    </citation>
    <scope>NUCLEOTIDE SEQUENCE [LARGE SCALE GENOMIC DNA]</scope>
</reference>